<dbReference type="GeneID" id="25031498"/>
<dbReference type="GO" id="GO:0005634">
    <property type="term" value="C:nucleus"/>
    <property type="evidence" value="ECO:0007669"/>
    <property type="project" value="UniProtKB-SubCell"/>
</dbReference>
<dbReference type="EMBL" id="KE503206">
    <property type="protein sequence ID" value="EPX75037.1"/>
    <property type="molecule type" value="Genomic_DNA"/>
</dbReference>
<keyword evidence="8" id="KW-1185">Reference proteome</keyword>
<dbReference type="GeneID" id="25033947"/>
<dbReference type="OMA" id="LNCIHIS"/>
<keyword evidence="2 4" id="KW-0371">Homeobox</keyword>
<evidence type="ECO:0000313" key="8">
    <source>
        <dbReference type="Proteomes" id="UP000016088"/>
    </source>
</evidence>
<dbReference type="InterPro" id="IPR008422">
    <property type="entry name" value="KN_HD"/>
</dbReference>
<dbReference type="PROSITE" id="PS50071">
    <property type="entry name" value="HOMEOBOX_2"/>
    <property type="match status" value="1"/>
</dbReference>
<dbReference type="Gene3D" id="1.10.10.60">
    <property type="entry name" value="Homeodomain-like"/>
    <property type="match status" value="1"/>
</dbReference>
<dbReference type="VEuPathDB" id="FungiDB:SOCG_02522"/>
<dbReference type="EMBL" id="KE503206">
    <property type="protein sequence ID" value="EPX75044.1"/>
    <property type="molecule type" value="Genomic_DNA"/>
</dbReference>
<evidence type="ECO:0000256" key="3">
    <source>
        <dbReference type="ARBA" id="ARBA00023242"/>
    </source>
</evidence>
<dbReference type="SUPFAM" id="SSF46689">
    <property type="entry name" value="Homeodomain-like"/>
    <property type="match status" value="1"/>
</dbReference>
<organism evidence="6 8">
    <name type="scientific">Schizosaccharomyces octosporus (strain yFS286)</name>
    <name type="common">Fission yeast</name>
    <name type="synonym">Octosporomyces octosporus</name>
    <dbReference type="NCBI Taxonomy" id="483514"/>
    <lineage>
        <taxon>Eukaryota</taxon>
        <taxon>Fungi</taxon>
        <taxon>Dikarya</taxon>
        <taxon>Ascomycota</taxon>
        <taxon>Taphrinomycotina</taxon>
        <taxon>Schizosaccharomycetes</taxon>
        <taxon>Schizosaccharomycetales</taxon>
        <taxon>Schizosaccharomycetaceae</taxon>
        <taxon>Schizosaccharomyces</taxon>
    </lineage>
</organism>
<dbReference type="RefSeq" id="XP_013017871.1">
    <property type="nucleotide sequence ID" value="XM_013162417.1"/>
</dbReference>
<evidence type="ECO:0000256" key="4">
    <source>
        <dbReference type="PROSITE-ProRule" id="PRU00108"/>
    </source>
</evidence>
<evidence type="ECO:0000256" key="2">
    <source>
        <dbReference type="ARBA" id="ARBA00023155"/>
    </source>
</evidence>
<dbReference type="OrthoDB" id="10056939at2759"/>
<dbReference type="RefSeq" id="XP_013016468.1">
    <property type="nucleotide sequence ID" value="XM_013161014.1"/>
</dbReference>
<name>S9Q4P5_SCHOY</name>
<dbReference type="HOGENOM" id="CLU_1653147_0_0_1"/>
<dbReference type="CDD" id="cd00086">
    <property type="entry name" value="homeodomain"/>
    <property type="match status" value="1"/>
</dbReference>
<dbReference type="Pfam" id="PF05920">
    <property type="entry name" value="Homeobox_KN"/>
    <property type="match status" value="1"/>
</dbReference>
<accession>S9Q4P5</accession>
<gene>
    <name evidence="7" type="ORF">SOCG_02522</name>
    <name evidence="6" type="ORF">SOCG_06173</name>
</gene>
<reference evidence="6 8" key="1">
    <citation type="journal article" date="2011" name="Science">
        <title>Comparative functional genomics of the fission yeasts.</title>
        <authorList>
            <person name="Rhind N."/>
            <person name="Chen Z."/>
            <person name="Yassour M."/>
            <person name="Thompson D.A."/>
            <person name="Haas B.J."/>
            <person name="Habib N."/>
            <person name="Wapinski I."/>
            <person name="Roy S."/>
            <person name="Lin M.F."/>
            <person name="Heiman D.I."/>
            <person name="Young S.K."/>
            <person name="Furuya K."/>
            <person name="Guo Y."/>
            <person name="Pidoux A."/>
            <person name="Chen H.M."/>
            <person name="Robbertse B."/>
            <person name="Goldberg J.M."/>
            <person name="Aoki K."/>
            <person name="Bayne E.H."/>
            <person name="Berlin A.M."/>
            <person name="Desjardins C.A."/>
            <person name="Dobbs E."/>
            <person name="Dukaj L."/>
            <person name="Fan L."/>
            <person name="FitzGerald M.G."/>
            <person name="French C."/>
            <person name="Gujja S."/>
            <person name="Hansen K."/>
            <person name="Keifenheim D."/>
            <person name="Levin J.Z."/>
            <person name="Mosher R.A."/>
            <person name="Mueller C.A."/>
            <person name="Pfiffner J."/>
            <person name="Priest M."/>
            <person name="Russ C."/>
            <person name="Smialowska A."/>
            <person name="Swoboda P."/>
            <person name="Sykes S.M."/>
            <person name="Vaughn M."/>
            <person name="Vengrova S."/>
            <person name="Yoder R."/>
            <person name="Zeng Q."/>
            <person name="Allshire R."/>
            <person name="Baulcombe D."/>
            <person name="Birren B.W."/>
            <person name="Brown W."/>
            <person name="Ekwall K."/>
            <person name="Kellis M."/>
            <person name="Leatherwood J."/>
            <person name="Levin H."/>
            <person name="Margalit H."/>
            <person name="Martienssen R."/>
            <person name="Nieduszynski C.A."/>
            <person name="Spatafora J.W."/>
            <person name="Friedman N."/>
            <person name="Dalgaard J.Z."/>
            <person name="Baumann P."/>
            <person name="Niki H."/>
            <person name="Regev A."/>
            <person name="Nusbaum C."/>
        </authorList>
    </citation>
    <scope>NUCLEOTIDE SEQUENCE [LARGE SCALE GENOMIC DNA]</scope>
    <source>
        <strain evidence="6">YFS286</strain>
        <strain evidence="8">yFS286</strain>
    </source>
</reference>
<evidence type="ECO:0000313" key="6">
    <source>
        <dbReference type="EMBL" id="EPX75037.1"/>
    </source>
</evidence>
<evidence type="ECO:0000256" key="1">
    <source>
        <dbReference type="ARBA" id="ARBA00023125"/>
    </source>
</evidence>
<evidence type="ECO:0000259" key="5">
    <source>
        <dbReference type="PROSITE" id="PS50071"/>
    </source>
</evidence>
<dbReference type="GO" id="GO:0003677">
    <property type="term" value="F:DNA binding"/>
    <property type="evidence" value="ECO:0007669"/>
    <property type="project" value="UniProtKB-UniRule"/>
</dbReference>
<dbReference type="InterPro" id="IPR009057">
    <property type="entry name" value="Homeodomain-like_sf"/>
</dbReference>
<keyword evidence="1 4" id="KW-0238">DNA-binding</keyword>
<protein>
    <submittedName>
        <fullName evidence="6">Mating-type P-specific polypeptide Pi</fullName>
    </submittedName>
</protein>
<keyword evidence="3 4" id="KW-0539">Nucleus</keyword>
<dbReference type="VEuPathDB" id="FungiDB:SOCG_06173"/>
<proteinExistence type="predicted"/>
<dbReference type="InterPro" id="IPR001356">
    <property type="entry name" value="HD"/>
</dbReference>
<dbReference type="GO" id="GO:0006355">
    <property type="term" value="P:regulation of DNA-templated transcription"/>
    <property type="evidence" value="ECO:0007669"/>
    <property type="project" value="InterPro"/>
</dbReference>
<sequence>MKELISFLNNLLRKFVTINHERFGFILEQLKHAYELLIDVKHVPAKYILESFKILESIKHVCNVKIHENVTRKALNFSLHSQLFKPNVLNCIHRSNASGRPLVTSKDTCAECVKAHLMRWLLLHVDNPYPTPSEYYQLCLETGLTRNQLRNWFSNRRR</sequence>
<comment type="subcellular location">
    <subcellularLocation>
        <location evidence="4">Nucleus</location>
    </subcellularLocation>
</comment>
<feature type="domain" description="Homeobox" evidence="5">
    <location>
        <begin position="127"/>
        <end position="158"/>
    </location>
</feature>
<reference evidence="6" key="2">
    <citation type="submission" date="2012-08" db="EMBL/GenBank/DDBJ databases">
        <authorList>
            <consortium name="The Broad Institute Genome Sequencing Platform"/>
            <person name="Nusbaum C."/>
            <person name="Russ C."/>
            <person name="Rhind N."/>
            <person name="Niki H."/>
            <person name="Allshire R."/>
            <person name="Walker B."/>
            <person name="Young S.K."/>
            <person name="Zeng Q."/>
            <person name="Gargeya S."/>
            <person name="Fitzgerald M."/>
            <person name="Haas B."/>
            <person name="Abouelleil A."/>
            <person name="Alvarado L."/>
            <person name="Arachchi H.M."/>
            <person name="Berlin A.M."/>
            <person name="Chapman S.B."/>
            <person name="Goldberg J."/>
            <person name="Griggs A."/>
            <person name="Gujja S."/>
            <person name="Hansen M."/>
            <person name="Howarth C."/>
            <person name="Imamovic A."/>
            <person name="Larimer J."/>
            <person name="McCowen C."/>
            <person name="Montmayeur A."/>
            <person name="Murphy C."/>
            <person name="Neiman D."/>
            <person name="Pearson M."/>
            <person name="Priest M."/>
            <person name="Roberts A."/>
            <person name="Saif S."/>
            <person name="Shea T."/>
            <person name="Sisk P."/>
            <person name="Sykes S."/>
            <person name="Wortman J."/>
            <person name="Birren B."/>
        </authorList>
    </citation>
    <scope>NUCLEOTIDE SEQUENCE</scope>
    <source>
        <strain evidence="6">YFS286</strain>
    </source>
</reference>
<evidence type="ECO:0000313" key="7">
    <source>
        <dbReference type="EMBL" id="EPX75044.1"/>
    </source>
</evidence>
<dbReference type="Proteomes" id="UP000016088">
    <property type="component" value="Unassembled WGS sequence"/>
</dbReference>
<dbReference type="AlphaFoldDB" id="S9Q4P5"/>